<keyword evidence="1" id="KW-0560">Oxidoreductase</keyword>
<sequence>MRTRKLGYTDMMFTTVGLGTWAAGGGSRYGWGPQPDDVSITAIHRGLDLGINWLDTAPGYGPGHSEEVVGKAIKGRRDEVFIATKCGILWKEDGSDIYGNLNKESIRREVEDSLRRLQVDVIDLYQIHWPRPPEGIEEGWGTIADLIKEGKVRYGGVSNFSVEQLKRIQPIHPVASLQPPYSMINRAAEDELLPFCAENDIGVIVYSPMERGLLTGKMTRERIAQMPEDDHRQRYGPFQEPQLSANFDLVEGLRPIAKRHGRTLAQLALAWVLRRPEVTGAIVGTR</sequence>
<protein>
    <recommendedName>
        <fullName evidence="2">NADP-dependent oxidoreductase domain-containing protein</fullName>
    </recommendedName>
</protein>
<dbReference type="Pfam" id="PF00248">
    <property type="entry name" value="Aldo_ket_red"/>
    <property type="match status" value="1"/>
</dbReference>
<organism evidence="3">
    <name type="scientific">marine sediment metagenome</name>
    <dbReference type="NCBI Taxonomy" id="412755"/>
    <lineage>
        <taxon>unclassified sequences</taxon>
        <taxon>metagenomes</taxon>
        <taxon>ecological metagenomes</taxon>
    </lineage>
</organism>
<proteinExistence type="predicted"/>
<name>X0T8F9_9ZZZZ</name>
<comment type="caution">
    <text evidence="3">The sequence shown here is derived from an EMBL/GenBank/DDBJ whole genome shotgun (WGS) entry which is preliminary data.</text>
</comment>
<dbReference type="CDD" id="cd19102">
    <property type="entry name" value="AKR_unchar"/>
    <property type="match status" value="1"/>
</dbReference>
<dbReference type="GO" id="GO:0005737">
    <property type="term" value="C:cytoplasm"/>
    <property type="evidence" value="ECO:0007669"/>
    <property type="project" value="TreeGrafter"/>
</dbReference>
<dbReference type="InterPro" id="IPR036812">
    <property type="entry name" value="NAD(P)_OxRdtase_dom_sf"/>
</dbReference>
<dbReference type="InterPro" id="IPR023210">
    <property type="entry name" value="NADP_OxRdtase_dom"/>
</dbReference>
<dbReference type="EMBL" id="BARS01002271">
    <property type="protein sequence ID" value="GAF83616.1"/>
    <property type="molecule type" value="Genomic_DNA"/>
</dbReference>
<feature type="domain" description="NADP-dependent oxidoreductase" evidence="2">
    <location>
        <begin position="16"/>
        <end position="286"/>
    </location>
</feature>
<evidence type="ECO:0000259" key="2">
    <source>
        <dbReference type="Pfam" id="PF00248"/>
    </source>
</evidence>
<dbReference type="SUPFAM" id="SSF51430">
    <property type="entry name" value="NAD(P)-linked oxidoreductase"/>
    <property type="match status" value="1"/>
</dbReference>
<gene>
    <name evidence="3" type="ORF">S01H1_04283</name>
</gene>
<dbReference type="PRINTS" id="PR00069">
    <property type="entry name" value="ALDKETRDTASE"/>
</dbReference>
<feature type="non-terminal residue" evidence="3">
    <location>
        <position position="286"/>
    </location>
</feature>
<evidence type="ECO:0000256" key="1">
    <source>
        <dbReference type="ARBA" id="ARBA00023002"/>
    </source>
</evidence>
<accession>X0T8F9</accession>
<dbReference type="InterPro" id="IPR050791">
    <property type="entry name" value="Aldo-Keto_reductase"/>
</dbReference>
<reference evidence="3" key="1">
    <citation type="journal article" date="2014" name="Front. Microbiol.">
        <title>High frequency of phylogenetically diverse reductive dehalogenase-homologous genes in deep subseafloor sedimentary metagenomes.</title>
        <authorList>
            <person name="Kawai M."/>
            <person name="Futagami T."/>
            <person name="Toyoda A."/>
            <person name="Takaki Y."/>
            <person name="Nishi S."/>
            <person name="Hori S."/>
            <person name="Arai W."/>
            <person name="Tsubouchi T."/>
            <person name="Morono Y."/>
            <person name="Uchiyama I."/>
            <person name="Ito T."/>
            <person name="Fujiyama A."/>
            <person name="Inagaki F."/>
            <person name="Takami H."/>
        </authorList>
    </citation>
    <scope>NUCLEOTIDE SEQUENCE</scope>
    <source>
        <strain evidence="3">Expedition CK06-06</strain>
    </source>
</reference>
<dbReference type="PANTHER" id="PTHR43625:SF40">
    <property type="entry name" value="ALDO-KETO REDUCTASE YAKC [NADP(+)]"/>
    <property type="match status" value="1"/>
</dbReference>
<dbReference type="Gene3D" id="3.20.20.100">
    <property type="entry name" value="NADP-dependent oxidoreductase domain"/>
    <property type="match status" value="1"/>
</dbReference>
<dbReference type="InterPro" id="IPR020471">
    <property type="entry name" value="AKR"/>
</dbReference>
<dbReference type="GO" id="GO:0016491">
    <property type="term" value="F:oxidoreductase activity"/>
    <property type="evidence" value="ECO:0007669"/>
    <property type="project" value="UniProtKB-KW"/>
</dbReference>
<evidence type="ECO:0000313" key="3">
    <source>
        <dbReference type="EMBL" id="GAF83616.1"/>
    </source>
</evidence>
<dbReference type="AlphaFoldDB" id="X0T8F9"/>
<dbReference type="PANTHER" id="PTHR43625">
    <property type="entry name" value="AFLATOXIN B1 ALDEHYDE REDUCTASE"/>
    <property type="match status" value="1"/>
</dbReference>